<evidence type="ECO:0000313" key="2">
    <source>
        <dbReference type="EMBL" id="JAD41916.1"/>
    </source>
</evidence>
<accession>A0A0A8ZSZ4</accession>
<proteinExistence type="predicted"/>
<sequence>MRQGFGHRQPAALRLRRRGEGWRTNVRERESER</sequence>
<feature type="region of interest" description="Disordered" evidence="1">
    <location>
        <begin position="1"/>
        <end position="33"/>
    </location>
</feature>
<reference evidence="2" key="2">
    <citation type="journal article" date="2015" name="Data Brief">
        <title>Shoot transcriptome of the giant reed, Arundo donax.</title>
        <authorList>
            <person name="Barrero R.A."/>
            <person name="Guerrero F.D."/>
            <person name="Moolhuijzen P."/>
            <person name="Goolsby J.A."/>
            <person name="Tidwell J."/>
            <person name="Bellgard S.E."/>
            <person name="Bellgard M.I."/>
        </authorList>
    </citation>
    <scope>NUCLEOTIDE SEQUENCE</scope>
    <source>
        <tissue evidence="2">Shoot tissue taken approximately 20 cm above the soil surface</tissue>
    </source>
</reference>
<reference evidence="2" key="1">
    <citation type="submission" date="2014-09" db="EMBL/GenBank/DDBJ databases">
        <authorList>
            <person name="Magalhaes I.L.F."/>
            <person name="Oliveira U."/>
            <person name="Santos F.R."/>
            <person name="Vidigal T.H.D.A."/>
            <person name="Brescovit A.D."/>
            <person name="Santos A.J."/>
        </authorList>
    </citation>
    <scope>NUCLEOTIDE SEQUENCE</scope>
    <source>
        <tissue evidence="2">Shoot tissue taken approximately 20 cm above the soil surface</tissue>
    </source>
</reference>
<protein>
    <submittedName>
        <fullName evidence="2">Uncharacterized protein</fullName>
    </submittedName>
</protein>
<evidence type="ECO:0000256" key="1">
    <source>
        <dbReference type="SAM" id="MobiDB-lite"/>
    </source>
</evidence>
<organism evidence="2">
    <name type="scientific">Arundo donax</name>
    <name type="common">Giant reed</name>
    <name type="synonym">Donax arundinaceus</name>
    <dbReference type="NCBI Taxonomy" id="35708"/>
    <lineage>
        <taxon>Eukaryota</taxon>
        <taxon>Viridiplantae</taxon>
        <taxon>Streptophyta</taxon>
        <taxon>Embryophyta</taxon>
        <taxon>Tracheophyta</taxon>
        <taxon>Spermatophyta</taxon>
        <taxon>Magnoliopsida</taxon>
        <taxon>Liliopsida</taxon>
        <taxon>Poales</taxon>
        <taxon>Poaceae</taxon>
        <taxon>PACMAD clade</taxon>
        <taxon>Arundinoideae</taxon>
        <taxon>Arundineae</taxon>
        <taxon>Arundo</taxon>
    </lineage>
</organism>
<dbReference type="AlphaFoldDB" id="A0A0A8ZSZ4"/>
<dbReference type="EMBL" id="GBRH01255979">
    <property type="protein sequence ID" value="JAD41916.1"/>
    <property type="molecule type" value="Transcribed_RNA"/>
</dbReference>
<name>A0A0A8ZSZ4_ARUDO</name>
<feature type="compositionally biased region" description="Basic and acidic residues" evidence="1">
    <location>
        <begin position="18"/>
        <end position="33"/>
    </location>
</feature>